<dbReference type="EMBL" id="CP119317">
    <property type="protein sequence ID" value="WEK53444.1"/>
    <property type="molecule type" value="Genomic_DNA"/>
</dbReference>
<keyword evidence="1" id="KW-0472">Membrane</keyword>
<keyword evidence="1" id="KW-0812">Transmembrane</keyword>
<reference evidence="2" key="1">
    <citation type="submission" date="2023-03" db="EMBL/GenBank/DDBJ databases">
        <title>Andean soil-derived lignocellulolytic bacterial consortium as a source of novel taxa and putative plastic-active enzymes.</title>
        <authorList>
            <person name="Diaz-Garcia L."/>
            <person name="Chuvochina M."/>
            <person name="Feuerriegel G."/>
            <person name="Bunk B."/>
            <person name="Sproer C."/>
            <person name="Streit W.R."/>
            <person name="Rodriguez L.M."/>
            <person name="Overmann J."/>
            <person name="Jimenez D.J."/>
        </authorList>
    </citation>
    <scope>NUCLEOTIDE SEQUENCE</scope>
    <source>
        <strain evidence="2">MAG 2441</strain>
    </source>
</reference>
<gene>
    <name evidence="2" type="ORF">P0Y55_12735</name>
</gene>
<evidence type="ECO:0000313" key="3">
    <source>
        <dbReference type="Proteomes" id="UP001178662"/>
    </source>
</evidence>
<sequence length="60" mass="6577">MSKTLSLYFAMSSIILMIVTAVFISENGWYAALFAVLTCVNVGIGFIVKARKRRASSNKS</sequence>
<keyword evidence="3" id="KW-1185">Reference proteome</keyword>
<accession>A0AA95EUH4</accession>
<feature type="transmembrane region" description="Helical" evidence="1">
    <location>
        <begin position="30"/>
        <end position="50"/>
    </location>
</feature>
<evidence type="ECO:0000256" key="1">
    <source>
        <dbReference type="SAM" id="Phobius"/>
    </source>
</evidence>
<protein>
    <submittedName>
        <fullName evidence="2">Uncharacterized protein</fullName>
    </submittedName>
</protein>
<keyword evidence="1" id="KW-1133">Transmembrane helix</keyword>
<evidence type="ECO:0000313" key="2">
    <source>
        <dbReference type="EMBL" id="WEK53444.1"/>
    </source>
</evidence>
<feature type="transmembrane region" description="Helical" evidence="1">
    <location>
        <begin position="7"/>
        <end position="24"/>
    </location>
</feature>
<organism evidence="2 3">
    <name type="scientific">Candidatus Cohnella colombiensis</name>
    <dbReference type="NCBI Taxonomy" id="3121368"/>
    <lineage>
        <taxon>Bacteria</taxon>
        <taxon>Bacillati</taxon>
        <taxon>Bacillota</taxon>
        <taxon>Bacilli</taxon>
        <taxon>Bacillales</taxon>
        <taxon>Paenibacillaceae</taxon>
        <taxon>Cohnella</taxon>
    </lineage>
</organism>
<dbReference type="Proteomes" id="UP001178662">
    <property type="component" value="Chromosome"/>
</dbReference>
<proteinExistence type="predicted"/>
<name>A0AA95EUH4_9BACL</name>
<dbReference type="AlphaFoldDB" id="A0AA95EUH4"/>